<accession>M5SAF6</accession>
<dbReference type="AlphaFoldDB" id="M5SAF6"/>
<evidence type="ECO:0000313" key="2">
    <source>
        <dbReference type="Proteomes" id="UP000011996"/>
    </source>
</evidence>
<evidence type="ECO:0000313" key="1">
    <source>
        <dbReference type="EMBL" id="EMI28455.1"/>
    </source>
</evidence>
<reference evidence="1 2" key="1">
    <citation type="journal article" date="2013" name="Mar. Genomics">
        <title>Expression of sulfatases in Rhodopirellula baltica and the diversity of sulfatases in the genus Rhodopirellula.</title>
        <authorList>
            <person name="Wegner C.E."/>
            <person name="Richter-Heitmann T."/>
            <person name="Klindworth A."/>
            <person name="Klockow C."/>
            <person name="Richter M."/>
            <person name="Achstetter T."/>
            <person name="Glockner F.O."/>
            <person name="Harder J."/>
        </authorList>
    </citation>
    <scope>NUCLEOTIDE SEQUENCE [LARGE SCALE GENOMIC DNA]</scope>
    <source>
        <strain evidence="1 2">SH398</strain>
    </source>
</reference>
<organism evidence="1 2">
    <name type="scientific">Rhodopirellula europaea SH398</name>
    <dbReference type="NCBI Taxonomy" id="1263868"/>
    <lineage>
        <taxon>Bacteria</taxon>
        <taxon>Pseudomonadati</taxon>
        <taxon>Planctomycetota</taxon>
        <taxon>Planctomycetia</taxon>
        <taxon>Pirellulales</taxon>
        <taxon>Pirellulaceae</taxon>
        <taxon>Rhodopirellula</taxon>
    </lineage>
</organism>
<dbReference type="Proteomes" id="UP000011996">
    <property type="component" value="Unassembled WGS sequence"/>
</dbReference>
<dbReference type="EMBL" id="ANOF01000034">
    <property type="protein sequence ID" value="EMI28455.1"/>
    <property type="molecule type" value="Genomic_DNA"/>
</dbReference>
<dbReference type="PATRIC" id="fig|1263868.3.peg.1006"/>
<name>M5SAF6_9BACT</name>
<gene>
    <name evidence="1" type="ORF">RESH_00930</name>
</gene>
<protein>
    <submittedName>
        <fullName evidence="1">Uncharacterized protein</fullName>
    </submittedName>
</protein>
<sequence>MPSGANIRMCSLLAESVRRHHVPTTYSLTKRTISQLRLAMFVREGRVA</sequence>
<proteinExistence type="predicted"/>
<comment type="caution">
    <text evidence="1">The sequence shown here is derived from an EMBL/GenBank/DDBJ whole genome shotgun (WGS) entry which is preliminary data.</text>
</comment>